<gene>
    <name evidence="1" type="ORF">LTS18_012423</name>
</gene>
<evidence type="ECO:0000313" key="1">
    <source>
        <dbReference type="EMBL" id="KAK3076654.1"/>
    </source>
</evidence>
<evidence type="ECO:0000313" key="2">
    <source>
        <dbReference type="Proteomes" id="UP001186974"/>
    </source>
</evidence>
<organism evidence="1 2">
    <name type="scientific">Coniosporium uncinatum</name>
    <dbReference type="NCBI Taxonomy" id="93489"/>
    <lineage>
        <taxon>Eukaryota</taxon>
        <taxon>Fungi</taxon>
        <taxon>Dikarya</taxon>
        <taxon>Ascomycota</taxon>
        <taxon>Pezizomycotina</taxon>
        <taxon>Dothideomycetes</taxon>
        <taxon>Dothideomycetes incertae sedis</taxon>
        <taxon>Coniosporium</taxon>
    </lineage>
</organism>
<name>A0ACC3DJE2_9PEZI</name>
<feature type="non-terminal residue" evidence="1">
    <location>
        <position position="98"/>
    </location>
</feature>
<keyword evidence="2" id="KW-1185">Reference proteome</keyword>
<dbReference type="EMBL" id="JAWDJW010003717">
    <property type="protein sequence ID" value="KAK3076654.1"/>
    <property type="molecule type" value="Genomic_DNA"/>
</dbReference>
<sequence length="98" mass="10606">MSRFIQLTDLIERNLPSTPPKNPRKLLRRVSTWRTDTAATSDNASNANATATKATRASQPIASAQSFPLSLTDLVVQLRGARVDGLELSKVGVEDADN</sequence>
<reference evidence="1" key="1">
    <citation type="submission" date="2024-09" db="EMBL/GenBank/DDBJ databases">
        <title>Black Yeasts Isolated from many extreme environments.</title>
        <authorList>
            <person name="Coleine C."/>
            <person name="Stajich J.E."/>
            <person name="Selbmann L."/>
        </authorList>
    </citation>
    <scope>NUCLEOTIDE SEQUENCE</scope>
    <source>
        <strain evidence="1">CCFEE 5737</strain>
    </source>
</reference>
<dbReference type="Proteomes" id="UP001186974">
    <property type="component" value="Unassembled WGS sequence"/>
</dbReference>
<accession>A0ACC3DJE2</accession>
<protein>
    <submittedName>
        <fullName evidence="1">Uncharacterized protein</fullName>
    </submittedName>
</protein>
<comment type="caution">
    <text evidence="1">The sequence shown here is derived from an EMBL/GenBank/DDBJ whole genome shotgun (WGS) entry which is preliminary data.</text>
</comment>
<proteinExistence type="predicted"/>